<dbReference type="Gene3D" id="2.40.50.100">
    <property type="match status" value="1"/>
</dbReference>
<keyword evidence="4" id="KW-0472">Membrane</keyword>
<comment type="subcellular location">
    <subcellularLocation>
        <location evidence="1">Cell envelope</location>
    </subcellularLocation>
</comment>
<reference evidence="7 8" key="1">
    <citation type="submission" date="2020-06" db="EMBL/GenBank/DDBJ databases">
        <title>Oricola thermophila sp. nov. isolated from a tidal sediments.</title>
        <authorList>
            <person name="Kwon K.K."/>
            <person name="Yang S.-H."/>
            <person name="Park M.-J."/>
        </authorList>
    </citation>
    <scope>NUCLEOTIDE SEQUENCE [LARGE SCALE GENOMIC DNA]</scope>
    <source>
        <strain evidence="7 8">MEBiC13590</strain>
    </source>
</reference>
<evidence type="ECO:0000259" key="5">
    <source>
        <dbReference type="Pfam" id="PF25917"/>
    </source>
</evidence>
<dbReference type="Pfam" id="PF25963">
    <property type="entry name" value="Beta-barrel_AAEA"/>
    <property type="match status" value="1"/>
</dbReference>
<keyword evidence="4" id="KW-1133">Transmembrane helix</keyword>
<dbReference type="GO" id="GO:0055085">
    <property type="term" value="P:transmembrane transport"/>
    <property type="evidence" value="ECO:0007669"/>
    <property type="project" value="InterPro"/>
</dbReference>
<dbReference type="InterPro" id="IPR058634">
    <property type="entry name" value="AaeA-lik-b-barrel"/>
</dbReference>
<evidence type="ECO:0000256" key="3">
    <source>
        <dbReference type="SAM" id="MobiDB-lite"/>
    </source>
</evidence>
<organism evidence="7 8">
    <name type="scientific">Oricola thermophila</name>
    <dbReference type="NCBI Taxonomy" id="2742145"/>
    <lineage>
        <taxon>Bacteria</taxon>
        <taxon>Pseudomonadati</taxon>
        <taxon>Pseudomonadota</taxon>
        <taxon>Alphaproteobacteria</taxon>
        <taxon>Hyphomicrobiales</taxon>
        <taxon>Ahrensiaceae</taxon>
        <taxon>Oricola</taxon>
    </lineage>
</organism>
<evidence type="ECO:0000256" key="2">
    <source>
        <dbReference type="SAM" id="Coils"/>
    </source>
</evidence>
<proteinExistence type="predicted"/>
<gene>
    <name evidence="7" type="ORF">HTY61_13990</name>
</gene>
<feature type="region of interest" description="Disordered" evidence="3">
    <location>
        <begin position="1"/>
        <end position="26"/>
    </location>
</feature>
<feature type="transmembrane region" description="Helical" evidence="4">
    <location>
        <begin position="36"/>
        <end position="54"/>
    </location>
</feature>
<feature type="domain" description="Multidrug resistance protein MdtA-like barrel-sandwich hybrid" evidence="5">
    <location>
        <begin position="71"/>
        <end position="261"/>
    </location>
</feature>
<sequence length="378" mass="39979">MNAITETDEKTATPSGNAWDRQEEAERKKRGSLRKVLMLALPLALVAGGAYAWATGGRYQETENAYLQQAKVTIAAEASGRVVESHVSENGQVRKGDVLFVIDPEPYRIALDQAEAALAAARINVGQLRAAYSQAVAQRRAAANDVAYYESELDRRNTLATKGIATKAELDETTRNLTRARDQLAAAEEAVSGALAALGGDPDIETDAHPAVRAALAARDKAALDLEHTTVTAPADGVVTQAASFQVGQLVAAGTPLFSLVENGESWVEANFKETQLTNMKPGQEAEIRFDTFPGRPVRATVESIGAGTGAEFSLIPAQNATGNWVKVTQRIPVRLRIEDAAFAAALRTGMSASVEVDTGVARGLPALPGMTTAKAAE</sequence>
<dbReference type="PANTHER" id="PTHR30386:SF19">
    <property type="entry name" value="MULTIDRUG EXPORT PROTEIN EMRA-RELATED"/>
    <property type="match status" value="1"/>
</dbReference>
<dbReference type="InterPro" id="IPR058625">
    <property type="entry name" value="MdtA-like_BSH"/>
</dbReference>
<keyword evidence="8" id="KW-1185">Reference proteome</keyword>
<protein>
    <submittedName>
        <fullName evidence="7">HlyD family secretion protein</fullName>
    </submittedName>
</protein>
<evidence type="ECO:0000256" key="4">
    <source>
        <dbReference type="SAM" id="Phobius"/>
    </source>
</evidence>
<dbReference type="KEGG" id="orm:HTY61_13990"/>
<dbReference type="Gene3D" id="2.40.30.170">
    <property type="match status" value="1"/>
</dbReference>
<keyword evidence="4" id="KW-0812">Transmembrane</keyword>
<dbReference type="Pfam" id="PF25917">
    <property type="entry name" value="BSH_RND"/>
    <property type="match status" value="1"/>
</dbReference>
<feature type="coiled-coil region" evidence="2">
    <location>
        <begin position="170"/>
        <end position="197"/>
    </location>
</feature>
<evidence type="ECO:0000256" key="1">
    <source>
        <dbReference type="ARBA" id="ARBA00004196"/>
    </source>
</evidence>
<dbReference type="PANTHER" id="PTHR30386">
    <property type="entry name" value="MEMBRANE FUSION SUBUNIT OF EMRAB-TOLC MULTIDRUG EFFLUX PUMP"/>
    <property type="match status" value="1"/>
</dbReference>
<dbReference type="Proteomes" id="UP000509367">
    <property type="component" value="Chromosome"/>
</dbReference>
<feature type="domain" description="p-hydroxybenzoic acid efflux pump subunit AaeA-like beta-barrel" evidence="6">
    <location>
        <begin position="268"/>
        <end position="357"/>
    </location>
</feature>
<dbReference type="RefSeq" id="WP_175277378.1">
    <property type="nucleotide sequence ID" value="NZ_CP054836.1"/>
</dbReference>
<evidence type="ECO:0000313" key="8">
    <source>
        <dbReference type="Proteomes" id="UP000509367"/>
    </source>
</evidence>
<dbReference type="AlphaFoldDB" id="A0A6N1VEV3"/>
<evidence type="ECO:0000313" key="7">
    <source>
        <dbReference type="EMBL" id="QKV19486.1"/>
    </source>
</evidence>
<accession>A0A6N1VEV3</accession>
<dbReference type="Gene3D" id="1.10.287.470">
    <property type="entry name" value="Helix hairpin bin"/>
    <property type="match status" value="1"/>
</dbReference>
<dbReference type="EMBL" id="CP054836">
    <property type="protein sequence ID" value="QKV19486.1"/>
    <property type="molecule type" value="Genomic_DNA"/>
</dbReference>
<dbReference type="InterPro" id="IPR050739">
    <property type="entry name" value="MFP"/>
</dbReference>
<evidence type="ECO:0000259" key="6">
    <source>
        <dbReference type="Pfam" id="PF25963"/>
    </source>
</evidence>
<name>A0A6N1VEV3_9HYPH</name>
<keyword evidence="2" id="KW-0175">Coiled coil</keyword>
<dbReference type="GO" id="GO:0030313">
    <property type="term" value="C:cell envelope"/>
    <property type="evidence" value="ECO:0007669"/>
    <property type="project" value="UniProtKB-SubCell"/>
</dbReference>
<dbReference type="SUPFAM" id="SSF111369">
    <property type="entry name" value="HlyD-like secretion proteins"/>
    <property type="match status" value="2"/>
</dbReference>